<accession>A0A485LLP2</accession>
<proteinExistence type="predicted"/>
<evidence type="ECO:0000259" key="1">
    <source>
        <dbReference type="PROSITE" id="PS50011"/>
    </source>
</evidence>
<sequence>MCCNERLERLQHNDFQRFSCLKEILDAIGVFHDLGYLHGDMKLENVVYFGNEVGYKLIDFDNTAKLGTLMTKHCTAQYCPPEMAKYILGHSTELRVSTAFDVWCAAVLVLHLFVKPGDMKEFINIADNDILKTIALSDFSFQASIDAADLSDRKKKILANCLPIDPAERGTLKDLECLLPTLTTTMKGSGLTKLYEALPNVVVNSDVVAA</sequence>
<dbReference type="InterPro" id="IPR011009">
    <property type="entry name" value="Kinase-like_dom_sf"/>
</dbReference>
<dbReference type="PANTHER" id="PTHR44167:SF24">
    <property type="entry name" value="SERINE_THREONINE-PROTEIN KINASE CHK2"/>
    <property type="match status" value="1"/>
</dbReference>
<organism evidence="3 4">
    <name type="scientific">Aphanomyces stellatus</name>
    <dbReference type="NCBI Taxonomy" id="120398"/>
    <lineage>
        <taxon>Eukaryota</taxon>
        <taxon>Sar</taxon>
        <taxon>Stramenopiles</taxon>
        <taxon>Oomycota</taxon>
        <taxon>Saprolegniomycetes</taxon>
        <taxon>Saprolegniales</taxon>
        <taxon>Verrucalvaceae</taxon>
        <taxon>Aphanomyces</taxon>
    </lineage>
</organism>
<evidence type="ECO:0000313" key="2">
    <source>
        <dbReference type="EMBL" id="KAF0685867.1"/>
    </source>
</evidence>
<dbReference type="GO" id="GO:0004674">
    <property type="term" value="F:protein serine/threonine kinase activity"/>
    <property type="evidence" value="ECO:0007669"/>
    <property type="project" value="TreeGrafter"/>
</dbReference>
<dbReference type="EMBL" id="CAADRA010007064">
    <property type="protein sequence ID" value="VFT98962.1"/>
    <property type="molecule type" value="Genomic_DNA"/>
</dbReference>
<dbReference type="Gene3D" id="1.10.510.10">
    <property type="entry name" value="Transferase(Phosphotransferase) domain 1"/>
    <property type="match status" value="1"/>
</dbReference>
<feature type="domain" description="Protein kinase" evidence="1">
    <location>
        <begin position="1"/>
        <end position="182"/>
    </location>
</feature>
<reference evidence="3 4" key="1">
    <citation type="submission" date="2019-03" db="EMBL/GenBank/DDBJ databases">
        <authorList>
            <person name="Gaulin E."/>
            <person name="Dumas B."/>
        </authorList>
    </citation>
    <scope>NUCLEOTIDE SEQUENCE [LARGE SCALE GENOMIC DNA]</scope>
    <source>
        <strain evidence="3">CBS 568.67</strain>
    </source>
</reference>
<dbReference type="PROSITE" id="PS00108">
    <property type="entry name" value="PROTEIN_KINASE_ST"/>
    <property type="match status" value="1"/>
</dbReference>
<evidence type="ECO:0000313" key="4">
    <source>
        <dbReference type="Proteomes" id="UP000332933"/>
    </source>
</evidence>
<dbReference type="GO" id="GO:0005524">
    <property type="term" value="F:ATP binding"/>
    <property type="evidence" value="ECO:0007669"/>
    <property type="project" value="InterPro"/>
</dbReference>
<dbReference type="Proteomes" id="UP000332933">
    <property type="component" value="Unassembled WGS sequence"/>
</dbReference>
<dbReference type="PANTHER" id="PTHR44167">
    <property type="entry name" value="OVARIAN-SPECIFIC SERINE/THREONINE-PROTEIN KINASE LOK-RELATED"/>
    <property type="match status" value="1"/>
</dbReference>
<dbReference type="OrthoDB" id="66170at2759"/>
<dbReference type="GO" id="GO:0005634">
    <property type="term" value="C:nucleus"/>
    <property type="evidence" value="ECO:0007669"/>
    <property type="project" value="TreeGrafter"/>
</dbReference>
<dbReference type="PROSITE" id="PS50011">
    <property type="entry name" value="PROTEIN_KINASE_DOM"/>
    <property type="match status" value="1"/>
</dbReference>
<keyword evidence="4" id="KW-1185">Reference proteome</keyword>
<protein>
    <submittedName>
        <fullName evidence="3">Aste57867_22298 protein</fullName>
    </submittedName>
</protein>
<dbReference type="Pfam" id="PF00069">
    <property type="entry name" value="Pkinase"/>
    <property type="match status" value="1"/>
</dbReference>
<dbReference type="InterPro" id="IPR000719">
    <property type="entry name" value="Prot_kinase_dom"/>
</dbReference>
<dbReference type="GO" id="GO:0044773">
    <property type="term" value="P:mitotic DNA damage checkpoint signaling"/>
    <property type="evidence" value="ECO:0007669"/>
    <property type="project" value="TreeGrafter"/>
</dbReference>
<gene>
    <name evidence="3" type="primary">Aste57867_22298</name>
    <name evidence="2" type="ORF">As57867_022228</name>
    <name evidence="3" type="ORF">ASTE57867_22298</name>
</gene>
<dbReference type="EMBL" id="VJMH01007038">
    <property type="protein sequence ID" value="KAF0685867.1"/>
    <property type="molecule type" value="Genomic_DNA"/>
</dbReference>
<dbReference type="GO" id="GO:0005737">
    <property type="term" value="C:cytoplasm"/>
    <property type="evidence" value="ECO:0007669"/>
    <property type="project" value="TreeGrafter"/>
</dbReference>
<dbReference type="InterPro" id="IPR008271">
    <property type="entry name" value="Ser/Thr_kinase_AS"/>
</dbReference>
<reference evidence="2" key="2">
    <citation type="submission" date="2019-06" db="EMBL/GenBank/DDBJ databases">
        <title>Genomics analysis of Aphanomyces spp. identifies a new class of oomycete effector associated with host adaptation.</title>
        <authorList>
            <person name="Gaulin E."/>
        </authorList>
    </citation>
    <scope>NUCLEOTIDE SEQUENCE</scope>
    <source>
        <strain evidence="2">CBS 578.67</strain>
    </source>
</reference>
<name>A0A485LLP2_9STRA</name>
<evidence type="ECO:0000313" key="3">
    <source>
        <dbReference type="EMBL" id="VFT98962.1"/>
    </source>
</evidence>
<dbReference type="AlphaFoldDB" id="A0A485LLP2"/>
<dbReference type="SUPFAM" id="SSF56112">
    <property type="entry name" value="Protein kinase-like (PK-like)"/>
    <property type="match status" value="1"/>
</dbReference>